<evidence type="ECO:0000256" key="1">
    <source>
        <dbReference type="SAM" id="MobiDB-lite"/>
    </source>
</evidence>
<accession>A0A4V4M1G6</accession>
<name>A0A4V4M1G6_WALIC</name>
<protein>
    <submittedName>
        <fullName evidence="2">Uncharacterized protein</fullName>
    </submittedName>
</protein>
<dbReference type="Proteomes" id="UP000306954">
    <property type="component" value="Unassembled WGS sequence"/>
</dbReference>
<reference evidence="2 3" key="1">
    <citation type="submission" date="2019-03" db="EMBL/GenBank/DDBJ databases">
        <title>Sequencing 23 genomes of Wallemia ichthyophaga.</title>
        <authorList>
            <person name="Gostincar C."/>
        </authorList>
    </citation>
    <scope>NUCLEOTIDE SEQUENCE [LARGE SCALE GENOMIC DNA]</scope>
    <source>
        <strain evidence="2 3">EXF-8621</strain>
    </source>
</reference>
<organism evidence="2 3">
    <name type="scientific">Wallemia ichthyophaga</name>
    <dbReference type="NCBI Taxonomy" id="245174"/>
    <lineage>
        <taxon>Eukaryota</taxon>
        <taxon>Fungi</taxon>
        <taxon>Dikarya</taxon>
        <taxon>Basidiomycota</taxon>
        <taxon>Wallemiomycotina</taxon>
        <taxon>Wallemiomycetes</taxon>
        <taxon>Wallemiales</taxon>
        <taxon>Wallemiaceae</taxon>
        <taxon>Wallemia</taxon>
    </lineage>
</organism>
<evidence type="ECO:0000313" key="3">
    <source>
        <dbReference type="Proteomes" id="UP000306954"/>
    </source>
</evidence>
<proteinExistence type="predicted"/>
<feature type="compositionally biased region" description="Polar residues" evidence="1">
    <location>
        <begin position="160"/>
        <end position="171"/>
    </location>
</feature>
<dbReference type="AlphaFoldDB" id="A0A4V4M1G6"/>
<comment type="caution">
    <text evidence="2">The sequence shown here is derived from an EMBL/GenBank/DDBJ whole genome shotgun (WGS) entry which is preliminary data.</text>
</comment>
<sequence>MWCHLTLKTSYSAMRSRMRERYTAPLKVDASKISDIKFNAAKTSAGRLTAAKTAKILNELPRATRCLTTQLRSGHLPATNACGTEDTISHRIFCKRHIMARITLRKNITKINIRFELVPILRNAHSLRALYEFFKLQLTTEMTSIIENPESSPREVTPPSGENASTGNDGT</sequence>
<evidence type="ECO:0000313" key="2">
    <source>
        <dbReference type="EMBL" id="TIB09187.1"/>
    </source>
</evidence>
<feature type="non-terminal residue" evidence="2">
    <location>
        <position position="171"/>
    </location>
</feature>
<feature type="region of interest" description="Disordered" evidence="1">
    <location>
        <begin position="147"/>
        <end position="171"/>
    </location>
</feature>
<dbReference type="EMBL" id="SPOF01000045">
    <property type="protein sequence ID" value="TIB09187.1"/>
    <property type="molecule type" value="Genomic_DNA"/>
</dbReference>
<gene>
    <name evidence="2" type="ORF">E3P90_03384</name>
</gene>